<dbReference type="AlphaFoldDB" id="A0AAV4MBY5"/>
<dbReference type="InterPro" id="IPR011009">
    <property type="entry name" value="Kinase-like_dom_sf"/>
</dbReference>
<dbReference type="PROSITE" id="PS51190">
    <property type="entry name" value="FATC"/>
    <property type="match status" value="1"/>
</dbReference>
<dbReference type="InterPro" id="IPR018936">
    <property type="entry name" value="PI3/4_kinase_CS"/>
</dbReference>
<dbReference type="Proteomes" id="UP001054945">
    <property type="component" value="Unassembled WGS sequence"/>
</dbReference>
<dbReference type="Pfam" id="PF02260">
    <property type="entry name" value="FATC"/>
    <property type="match status" value="1"/>
</dbReference>
<keyword evidence="2" id="KW-0808">Transferase</keyword>
<dbReference type="GO" id="GO:0000723">
    <property type="term" value="P:telomere maintenance"/>
    <property type="evidence" value="ECO:0007669"/>
    <property type="project" value="TreeGrafter"/>
</dbReference>
<keyword evidence="5" id="KW-0067">ATP-binding</keyword>
<evidence type="ECO:0000313" key="8">
    <source>
        <dbReference type="EMBL" id="GIX68921.1"/>
    </source>
</evidence>
<dbReference type="GO" id="GO:0005524">
    <property type="term" value="F:ATP binding"/>
    <property type="evidence" value="ECO:0007669"/>
    <property type="project" value="UniProtKB-KW"/>
</dbReference>
<dbReference type="SUPFAM" id="SSF56112">
    <property type="entry name" value="Protein kinase-like (PK-like)"/>
    <property type="match status" value="1"/>
</dbReference>
<dbReference type="EC" id="2.7.11.1" evidence="1"/>
<dbReference type="SMART" id="SM00146">
    <property type="entry name" value="PI3Kc"/>
    <property type="match status" value="1"/>
</dbReference>
<evidence type="ECO:0000259" key="6">
    <source>
        <dbReference type="PROSITE" id="PS50290"/>
    </source>
</evidence>
<name>A0AAV4MBY5_CAEEX</name>
<keyword evidence="3" id="KW-0547">Nucleotide-binding</keyword>
<dbReference type="InterPro" id="IPR036940">
    <property type="entry name" value="PI3/4_kinase_cat_sf"/>
</dbReference>
<feature type="domain" description="FATC" evidence="7">
    <location>
        <begin position="379"/>
        <end position="411"/>
    </location>
</feature>
<dbReference type="GO" id="GO:0004677">
    <property type="term" value="F:DNA-dependent protein kinase activity"/>
    <property type="evidence" value="ECO:0007669"/>
    <property type="project" value="InterPro"/>
</dbReference>
<evidence type="ECO:0000313" key="9">
    <source>
        <dbReference type="Proteomes" id="UP001054945"/>
    </source>
</evidence>
<evidence type="ECO:0000256" key="4">
    <source>
        <dbReference type="ARBA" id="ARBA00022777"/>
    </source>
</evidence>
<dbReference type="InterPro" id="IPR003152">
    <property type="entry name" value="FATC_dom"/>
</dbReference>
<protein>
    <recommendedName>
        <fullName evidence="1">non-specific serine/threonine protein kinase</fullName>
        <ecNumber evidence="1">2.7.11.1</ecNumber>
    </recommendedName>
</protein>
<dbReference type="PANTHER" id="PTHR11139">
    <property type="entry name" value="ATAXIA TELANGIECTASIA MUTATED ATM -RELATED"/>
    <property type="match status" value="1"/>
</dbReference>
<feature type="domain" description="PI3K/PI4K catalytic" evidence="6">
    <location>
        <begin position="28"/>
        <end position="344"/>
    </location>
</feature>
<keyword evidence="4 8" id="KW-0418">Kinase</keyword>
<evidence type="ECO:0000256" key="3">
    <source>
        <dbReference type="ARBA" id="ARBA00022741"/>
    </source>
</evidence>
<dbReference type="InterPro" id="IPR037706">
    <property type="entry name" value="DNA-PK_dom"/>
</dbReference>
<dbReference type="InterPro" id="IPR050517">
    <property type="entry name" value="DDR_Repair_Kinase"/>
</dbReference>
<dbReference type="CDD" id="cd05172">
    <property type="entry name" value="PIKKc_DNA-PK"/>
    <property type="match status" value="1"/>
</dbReference>
<accession>A0AAV4MBY5</accession>
<evidence type="ECO:0000256" key="2">
    <source>
        <dbReference type="ARBA" id="ARBA00022679"/>
    </source>
</evidence>
<dbReference type="PROSITE" id="PS00915">
    <property type="entry name" value="PI3_4_KINASE_1"/>
    <property type="match status" value="1"/>
</dbReference>
<dbReference type="InterPro" id="IPR000403">
    <property type="entry name" value="PI3/4_kinase_cat_dom"/>
</dbReference>
<dbReference type="GO" id="GO:0006302">
    <property type="term" value="P:double-strand break repair"/>
    <property type="evidence" value="ECO:0007669"/>
    <property type="project" value="TreeGrafter"/>
</dbReference>
<sequence>MSSNSGNTLLRLKFLASIRAKVNPCQSTTLKFLVLTSLTVPRRITIRGNDEKEYKILVKSGEDLRQDARIQQLFSVMNDIYANDIHCSQRHLSLRTYKAIPLNNRLGLIEWVDNTTVLQDFLKDGMSEKERKSQDDTLPLKNFRQWACSKTPKNPYFYLYLNKSREEKSFLKLSSTPEAYMILRTKFAQSHAVICLSQWILGIGDRHLRNFLVDKSTGCEVGIDFGHAFGSATQFLSVPELIPFRLTPQYLQLMGPLQVKGIYESTMVHALSAICNKRDLILNVMDIFIKEPTVNWEIHANKQLQDLGLSAEALVGKEDWFPKQRIQIARKKLEGFNPCYITRTVLELGHKSKKDIFKAMESVCVGNVESNVRAKMKKNGLTVEEQVDCLIDLATDPHVLCLTYCGWNPWF</sequence>
<dbReference type="PROSITE" id="PS00916">
    <property type="entry name" value="PI3_4_KINASE_2"/>
    <property type="match status" value="1"/>
</dbReference>
<dbReference type="PROSITE" id="PS50290">
    <property type="entry name" value="PI3_4_KINASE_3"/>
    <property type="match status" value="1"/>
</dbReference>
<evidence type="ECO:0000259" key="7">
    <source>
        <dbReference type="PROSITE" id="PS51190"/>
    </source>
</evidence>
<gene>
    <name evidence="8" type="primary">PRKDC</name>
    <name evidence="8" type="ORF">CEXT_545271</name>
</gene>
<dbReference type="Gene3D" id="3.30.1010.10">
    <property type="entry name" value="Phosphatidylinositol 3-kinase Catalytic Subunit, Chain A, domain 4"/>
    <property type="match status" value="1"/>
</dbReference>
<comment type="caution">
    <text evidence="8">The sequence shown here is derived from an EMBL/GenBank/DDBJ whole genome shotgun (WGS) entry which is preliminary data.</text>
</comment>
<dbReference type="Gene3D" id="1.10.1070.11">
    <property type="entry name" value="Phosphatidylinositol 3-/4-kinase, catalytic domain"/>
    <property type="match status" value="1"/>
</dbReference>
<organism evidence="8 9">
    <name type="scientific">Caerostris extrusa</name>
    <name type="common">Bark spider</name>
    <name type="synonym">Caerostris bankana</name>
    <dbReference type="NCBI Taxonomy" id="172846"/>
    <lineage>
        <taxon>Eukaryota</taxon>
        <taxon>Metazoa</taxon>
        <taxon>Ecdysozoa</taxon>
        <taxon>Arthropoda</taxon>
        <taxon>Chelicerata</taxon>
        <taxon>Arachnida</taxon>
        <taxon>Araneae</taxon>
        <taxon>Araneomorphae</taxon>
        <taxon>Entelegynae</taxon>
        <taxon>Araneoidea</taxon>
        <taxon>Araneidae</taxon>
        <taxon>Caerostris</taxon>
    </lineage>
</organism>
<evidence type="ECO:0000256" key="1">
    <source>
        <dbReference type="ARBA" id="ARBA00012513"/>
    </source>
</evidence>
<proteinExistence type="predicted"/>
<reference evidence="8 9" key="1">
    <citation type="submission" date="2021-06" db="EMBL/GenBank/DDBJ databases">
        <title>Caerostris extrusa draft genome.</title>
        <authorList>
            <person name="Kono N."/>
            <person name="Arakawa K."/>
        </authorList>
    </citation>
    <scope>NUCLEOTIDE SEQUENCE [LARGE SCALE GENOMIC DNA]</scope>
</reference>
<dbReference type="SMART" id="SM01343">
    <property type="entry name" value="FATC"/>
    <property type="match status" value="1"/>
</dbReference>
<dbReference type="GO" id="GO:0005634">
    <property type="term" value="C:nucleus"/>
    <property type="evidence" value="ECO:0007669"/>
    <property type="project" value="TreeGrafter"/>
</dbReference>
<dbReference type="EMBL" id="BPLR01002007">
    <property type="protein sequence ID" value="GIX68921.1"/>
    <property type="molecule type" value="Genomic_DNA"/>
</dbReference>
<keyword evidence="9" id="KW-1185">Reference proteome</keyword>
<evidence type="ECO:0000256" key="5">
    <source>
        <dbReference type="ARBA" id="ARBA00022840"/>
    </source>
</evidence>
<dbReference type="PANTHER" id="PTHR11139:SF68">
    <property type="entry name" value="DNA-DEPENDENT PROTEIN KINASE CATALYTIC SUBUNIT"/>
    <property type="match status" value="1"/>
</dbReference>
<dbReference type="Pfam" id="PF00454">
    <property type="entry name" value="PI3_PI4_kinase"/>
    <property type="match status" value="1"/>
</dbReference>